<dbReference type="Gene3D" id="1.10.510.10">
    <property type="entry name" value="Transferase(Phosphotransferase) domain 1"/>
    <property type="match status" value="1"/>
</dbReference>
<dbReference type="EMBL" id="SKBQ01000020">
    <property type="protein sequence ID" value="TPX15624.1"/>
    <property type="molecule type" value="Genomic_DNA"/>
</dbReference>
<comment type="catalytic activity">
    <reaction evidence="8">
        <text>L-seryl-[protein] + ATP = O-phospho-L-seryl-[protein] + ADP + H(+)</text>
        <dbReference type="Rhea" id="RHEA:17989"/>
        <dbReference type="Rhea" id="RHEA-COMP:9863"/>
        <dbReference type="Rhea" id="RHEA-COMP:11604"/>
        <dbReference type="ChEBI" id="CHEBI:15378"/>
        <dbReference type="ChEBI" id="CHEBI:29999"/>
        <dbReference type="ChEBI" id="CHEBI:30616"/>
        <dbReference type="ChEBI" id="CHEBI:83421"/>
        <dbReference type="ChEBI" id="CHEBI:456216"/>
        <dbReference type="EC" id="2.7.11.1"/>
    </reaction>
</comment>
<dbReference type="Proteomes" id="UP000319257">
    <property type="component" value="Unassembled WGS sequence"/>
</dbReference>
<evidence type="ECO:0000256" key="6">
    <source>
        <dbReference type="ARBA" id="ARBA00022840"/>
    </source>
</evidence>
<feature type="compositionally biased region" description="Polar residues" evidence="9">
    <location>
        <begin position="537"/>
        <end position="547"/>
    </location>
</feature>
<gene>
    <name evidence="11" type="ORF">E0L32_004322</name>
</gene>
<dbReference type="EC" id="2.7.11.1" evidence="1"/>
<dbReference type="GO" id="GO:0005524">
    <property type="term" value="F:ATP binding"/>
    <property type="evidence" value="ECO:0007669"/>
    <property type="project" value="UniProtKB-KW"/>
</dbReference>
<sequence>MEKLNIFSRNGSRDEPQRRNTLPDETNAQPGHDFLTFVRAARERFTGLDGRNEAANFIPRSELEAYWKNGIIREVCKAYRPPLTTARDTIKTLYLKIFSILIYIGKGHYLTVFTVNNITDAHLPFSGTPDALRAPMYDELMDRIKEHQWVFCPLVLNYAGLSDLQLEPSHILPFHGKEELARGDYSKIFKVKVYTACDELSEAYSNSGTSRPRRNSHEGDGDRTYVIKSYATAADEQTRKLARCEVRALTALRDSKNRHIIGYYGSFTQAGHHHLILQFADGGDMSQFFRTQPRPKTPSDIQRFWKSLFNIFQGLHCVHHQLMIDQDHRVEFQGIHQDLKPDNILLSRAINASSPFDFTPMLADFGHSDLRPINPDQDDGYNIDRHGNQVYSPPESSHHAGYTRGVPNHITPAADIWSAGCLLSDAANWLVFGQDGFDEYEEERSRETATIERFEGNHSNCFHDTIGILNTVKLRHDRVRKEGSPEDLITPKVLDLVEKHMLLDNYKERYDAHQLYQHCMAILPQEPSSIGGPESRPQPTSPGAQLSSKVQGMLNAAQPQLAEAAVRISTVTNVFRGRGRISRHLSLGAGAASEEGSAEAGQSPPPELPRRPETLHAVHGFVSDPVVLPGRHAGLSSPISETSATPLSTDYLSPQGLSPSPSRNSFVADDDESIGPPPGDGPEDHLTIEEGLRWHWQWKNYMPFDHRVHEIVRLLRHHLQGREHFFFIDDSKSMREHHQTIVDTFKLLAYIAKPLESSGKGKAGKARERGRPVSLAFASHVSSGQVHVSSDTTELVTRVEQCEYRQIARLMEDKLSWVVENVLIGKLPEPKREGLPPAKPRSSFFGKAAPLAPDSKISLVIFTDGRWGDDANGAMGVQNPINKLIARIVELGLPRTYVMIQFVQFGDDEAGTRHLRFLVENGERQGLDIVDTQPASGNVPSMLIGSISRGSKDESQRSNLSAASDLASQSNHASQSDTYSHLETGKDE</sequence>
<dbReference type="InterPro" id="IPR000719">
    <property type="entry name" value="Prot_kinase_dom"/>
</dbReference>
<feature type="region of interest" description="Disordered" evidence="9">
    <location>
        <begin position="526"/>
        <end position="547"/>
    </location>
</feature>
<name>A0A507BAJ7_9PEZI</name>
<feature type="compositionally biased region" description="Polar residues" evidence="9">
    <location>
        <begin position="637"/>
        <end position="665"/>
    </location>
</feature>
<comment type="catalytic activity">
    <reaction evidence="7">
        <text>L-threonyl-[protein] + ATP = O-phospho-L-threonyl-[protein] + ADP + H(+)</text>
        <dbReference type="Rhea" id="RHEA:46608"/>
        <dbReference type="Rhea" id="RHEA-COMP:11060"/>
        <dbReference type="Rhea" id="RHEA-COMP:11605"/>
        <dbReference type="ChEBI" id="CHEBI:15378"/>
        <dbReference type="ChEBI" id="CHEBI:30013"/>
        <dbReference type="ChEBI" id="CHEBI:30616"/>
        <dbReference type="ChEBI" id="CHEBI:61977"/>
        <dbReference type="ChEBI" id="CHEBI:456216"/>
        <dbReference type="EC" id="2.7.11.1"/>
    </reaction>
</comment>
<dbReference type="OrthoDB" id="5396681at2759"/>
<dbReference type="Pfam" id="PF00069">
    <property type="entry name" value="Pkinase"/>
    <property type="match status" value="1"/>
</dbReference>
<organism evidence="11 12">
    <name type="scientific">Thyridium curvatum</name>
    <dbReference type="NCBI Taxonomy" id="1093900"/>
    <lineage>
        <taxon>Eukaryota</taxon>
        <taxon>Fungi</taxon>
        <taxon>Dikarya</taxon>
        <taxon>Ascomycota</taxon>
        <taxon>Pezizomycotina</taxon>
        <taxon>Sordariomycetes</taxon>
        <taxon>Sordariomycetidae</taxon>
        <taxon>Thyridiales</taxon>
        <taxon>Thyridiaceae</taxon>
        <taxon>Thyridium</taxon>
    </lineage>
</organism>
<dbReference type="InParanoid" id="A0A507BAJ7"/>
<evidence type="ECO:0000256" key="2">
    <source>
        <dbReference type="ARBA" id="ARBA00022527"/>
    </source>
</evidence>
<evidence type="ECO:0000313" key="12">
    <source>
        <dbReference type="Proteomes" id="UP000319257"/>
    </source>
</evidence>
<dbReference type="STRING" id="1093900.A0A507BAJ7"/>
<dbReference type="PANTHER" id="PTHR43671:SF98">
    <property type="entry name" value="SERINE_THREONINE-PROTEIN KINASE NEK11"/>
    <property type="match status" value="1"/>
</dbReference>
<dbReference type="GO" id="GO:0004674">
    <property type="term" value="F:protein serine/threonine kinase activity"/>
    <property type="evidence" value="ECO:0007669"/>
    <property type="project" value="UniProtKB-KW"/>
</dbReference>
<feature type="region of interest" description="Disordered" evidence="9">
    <location>
        <begin position="940"/>
        <end position="988"/>
    </location>
</feature>
<comment type="caution">
    <text evidence="11">The sequence shown here is derived from an EMBL/GenBank/DDBJ whole genome shotgun (WGS) entry which is preliminary data.</text>
</comment>
<keyword evidence="6" id="KW-0067">ATP-binding</keyword>
<dbReference type="PROSITE" id="PS50011">
    <property type="entry name" value="PROTEIN_KINASE_DOM"/>
    <property type="match status" value="1"/>
</dbReference>
<evidence type="ECO:0000259" key="10">
    <source>
        <dbReference type="PROSITE" id="PS50011"/>
    </source>
</evidence>
<evidence type="ECO:0000256" key="3">
    <source>
        <dbReference type="ARBA" id="ARBA00022679"/>
    </source>
</evidence>
<reference evidence="11 12" key="1">
    <citation type="submission" date="2019-06" db="EMBL/GenBank/DDBJ databases">
        <title>Draft genome sequence of the filamentous fungus Phialemoniopsis curvata isolated from diesel fuel.</title>
        <authorList>
            <person name="Varaljay V.A."/>
            <person name="Lyon W.J."/>
            <person name="Crouch A.L."/>
            <person name="Drake C.E."/>
            <person name="Hollomon J.M."/>
            <person name="Nadeau L.J."/>
            <person name="Nunn H.S."/>
            <person name="Stevenson B.S."/>
            <person name="Bojanowski C.L."/>
            <person name="Crookes-Goodson W.J."/>
        </authorList>
    </citation>
    <scope>NUCLEOTIDE SEQUENCE [LARGE SCALE GENOMIC DNA]</scope>
    <source>
        <strain evidence="11 12">D216</strain>
    </source>
</reference>
<evidence type="ECO:0000256" key="8">
    <source>
        <dbReference type="ARBA" id="ARBA00048679"/>
    </source>
</evidence>
<keyword evidence="3" id="KW-0808">Transferase</keyword>
<evidence type="ECO:0000256" key="9">
    <source>
        <dbReference type="SAM" id="MobiDB-lite"/>
    </source>
</evidence>
<feature type="region of interest" description="Disordered" evidence="9">
    <location>
        <begin position="587"/>
        <end position="612"/>
    </location>
</feature>
<keyword evidence="12" id="KW-1185">Reference proteome</keyword>
<dbReference type="InterPro" id="IPR011009">
    <property type="entry name" value="Kinase-like_dom_sf"/>
</dbReference>
<feature type="compositionally biased region" description="Polar residues" evidence="9">
    <location>
        <begin position="957"/>
        <end position="981"/>
    </location>
</feature>
<dbReference type="AlphaFoldDB" id="A0A507BAJ7"/>
<evidence type="ECO:0000256" key="1">
    <source>
        <dbReference type="ARBA" id="ARBA00012513"/>
    </source>
</evidence>
<dbReference type="PANTHER" id="PTHR43671">
    <property type="entry name" value="SERINE/THREONINE-PROTEIN KINASE NEK"/>
    <property type="match status" value="1"/>
</dbReference>
<dbReference type="GeneID" id="41971769"/>
<evidence type="ECO:0000313" key="11">
    <source>
        <dbReference type="EMBL" id="TPX15624.1"/>
    </source>
</evidence>
<dbReference type="SUPFAM" id="SSF56112">
    <property type="entry name" value="Protein kinase-like (PK-like)"/>
    <property type="match status" value="1"/>
</dbReference>
<protein>
    <recommendedName>
        <fullName evidence="1">non-specific serine/threonine protein kinase</fullName>
        <ecNumber evidence="1">2.7.11.1</ecNumber>
    </recommendedName>
</protein>
<keyword evidence="5" id="KW-0418">Kinase</keyword>
<feature type="region of interest" description="Disordered" evidence="9">
    <location>
        <begin position="633"/>
        <end position="686"/>
    </location>
</feature>
<feature type="compositionally biased region" description="Basic and acidic residues" evidence="9">
    <location>
        <begin position="11"/>
        <end position="22"/>
    </location>
</feature>
<dbReference type="CDD" id="cd00180">
    <property type="entry name" value="PKc"/>
    <property type="match status" value="1"/>
</dbReference>
<keyword evidence="2" id="KW-0723">Serine/threonine-protein kinase</keyword>
<evidence type="ECO:0000256" key="5">
    <source>
        <dbReference type="ARBA" id="ARBA00022777"/>
    </source>
</evidence>
<dbReference type="SMART" id="SM00220">
    <property type="entry name" value="S_TKc"/>
    <property type="match status" value="1"/>
</dbReference>
<dbReference type="InterPro" id="IPR050660">
    <property type="entry name" value="NEK_Ser/Thr_kinase"/>
</dbReference>
<feature type="domain" description="Protein kinase" evidence="10">
    <location>
        <begin position="174"/>
        <end position="521"/>
    </location>
</feature>
<evidence type="ECO:0000256" key="7">
    <source>
        <dbReference type="ARBA" id="ARBA00047899"/>
    </source>
</evidence>
<proteinExistence type="predicted"/>
<accession>A0A507BAJ7</accession>
<feature type="compositionally biased region" description="Low complexity" evidence="9">
    <location>
        <begin position="587"/>
        <end position="601"/>
    </location>
</feature>
<keyword evidence="4" id="KW-0547">Nucleotide-binding</keyword>
<dbReference type="RefSeq" id="XP_030997335.1">
    <property type="nucleotide sequence ID" value="XM_031138720.1"/>
</dbReference>
<feature type="region of interest" description="Disordered" evidence="9">
    <location>
        <begin position="1"/>
        <end position="30"/>
    </location>
</feature>
<evidence type="ECO:0000256" key="4">
    <source>
        <dbReference type="ARBA" id="ARBA00022741"/>
    </source>
</evidence>